<keyword evidence="3" id="KW-1185">Reference proteome</keyword>
<sequence length="131" mass="14273">MNVLLRIIINAAALWVAAWLLPGITIGPRDAVEPAWNTAAEIVTYLFVGLVFGVVNVLLRWILHLLAMPITCLTLGLFALVVNAGLLMLTSAIANLFPVDFHVNAFFWDAILGSIIISIVSAILNRALVRR</sequence>
<feature type="transmembrane region" description="Helical" evidence="1">
    <location>
        <begin position="105"/>
        <end position="124"/>
    </location>
</feature>
<evidence type="ECO:0000313" key="3">
    <source>
        <dbReference type="Proteomes" id="UP000265419"/>
    </source>
</evidence>
<dbReference type="EMBL" id="QQXK01000002">
    <property type="protein sequence ID" value="RII43634.1"/>
    <property type="molecule type" value="Genomic_DNA"/>
</dbReference>
<feature type="transmembrane region" description="Helical" evidence="1">
    <location>
        <begin position="42"/>
        <end position="63"/>
    </location>
</feature>
<dbReference type="PANTHER" id="PTHR37309">
    <property type="entry name" value="SLR0284 PROTEIN"/>
    <property type="match status" value="1"/>
</dbReference>
<dbReference type="Proteomes" id="UP000265419">
    <property type="component" value="Unassembled WGS sequence"/>
</dbReference>
<gene>
    <name evidence="2" type="ORF">DWB68_01710</name>
</gene>
<reference evidence="2 3" key="1">
    <citation type="submission" date="2018-07" db="EMBL/GenBank/DDBJ databases">
        <title>Arthrobacter sp. nov., isolated from raw cow's milk with high bacterial count.</title>
        <authorList>
            <person name="Hahne J."/>
            <person name="Isele D."/>
            <person name="Lipski A."/>
        </authorList>
    </citation>
    <scope>NUCLEOTIDE SEQUENCE [LARGE SCALE GENOMIC DNA]</scope>
    <source>
        <strain evidence="2 3">JZ R-35</strain>
    </source>
</reference>
<proteinExistence type="predicted"/>
<dbReference type="AlphaFoldDB" id="A0A399JEI0"/>
<evidence type="ECO:0000256" key="1">
    <source>
        <dbReference type="SAM" id="Phobius"/>
    </source>
</evidence>
<comment type="caution">
    <text evidence="2">The sequence shown here is derived from an EMBL/GenBank/DDBJ whole genome shotgun (WGS) entry which is preliminary data.</text>
</comment>
<accession>A0A399JEI0</accession>
<name>A0A399JEI0_9MICC</name>
<protein>
    <submittedName>
        <fullName evidence="2">Phage holin family protein</fullName>
    </submittedName>
</protein>
<keyword evidence="1" id="KW-0472">Membrane</keyword>
<feature type="transmembrane region" description="Helical" evidence="1">
    <location>
        <begin position="70"/>
        <end position="93"/>
    </location>
</feature>
<dbReference type="Pfam" id="PF04020">
    <property type="entry name" value="Phage_holin_4_2"/>
    <property type="match status" value="1"/>
</dbReference>
<evidence type="ECO:0000313" key="2">
    <source>
        <dbReference type="EMBL" id="RII43634.1"/>
    </source>
</evidence>
<keyword evidence="1" id="KW-0812">Transmembrane</keyword>
<dbReference type="InterPro" id="IPR007165">
    <property type="entry name" value="Phage_holin_4_2"/>
</dbReference>
<organism evidence="2 3">
    <name type="scientific">Galactobacter valiniphilus</name>
    <dbReference type="NCBI Taxonomy" id="2676122"/>
    <lineage>
        <taxon>Bacteria</taxon>
        <taxon>Bacillati</taxon>
        <taxon>Actinomycetota</taxon>
        <taxon>Actinomycetes</taxon>
        <taxon>Micrococcales</taxon>
        <taxon>Micrococcaceae</taxon>
        <taxon>Galactobacter</taxon>
    </lineage>
</organism>
<dbReference type="RefSeq" id="WP_119423394.1">
    <property type="nucleotide sequence ID" value="NZ_QQXK01000002.1"/>
</dbReference>
<feature type="transmembrane region" description="Helical" evidence="1">
    <location>
        <begin position="7"/>
        <end position="27"/>
    </location>
</feature>
<dbReference type="PANTHER" id="PTHR37309:SF1">
    <property type="entry name" value="SLR0284 PROTEIN"/>
    <property type="match status" value="1"/>
</dbReference>
<keyword evidence="1" id="KW-1133">Transmembrane helix</keyword>